<proteinExistence type="predicted"/>
<dbReference type="Pfam" id="PF00668">
    <property type="entry name" value="Condensation"/>
    <property type="match status" value="1"/>
</dbReference>
<dbReference type="InterPro" id="IPR001242">
    <property type="entry name" value="Condensation_dom"/>
</dbReference>
<accession>A0ABW2TQN5</accession>
<reference evidence="3" key="1">
    <citation type="journal article" date="2019" name="Int. J. Syst. Evol. Microbiol.">
        <title>The Global Catalogue of Microorganisms (GCM) 10K type strain sequencing project: providing services to taxonomists for standard genome sequencing and annotation.</title>
        <authorList>
            <consortium name="The Broad Institute Genomics Platform"/>
            <consortium name="The Broad Institute Genome Sequencing Center for Infectious Disease"/>
            <person name="Wu L."/>
            <person name="Ma J."/>
        </authorList>
    </citation>
    <scope>NUCLEOTIDE SEQUENCE [LARGE SCALE GENOMIC DNA]</scope>
    <source>
        <strain evidence="3">JCM 17695</strain>
    </source>
</reference>
<name>A0ABW2TQN5_9PSEU</name>
<sequence length="114" mass="12859">MNPGSTPTRPDAFPASAAQQRLWFLQHRHPDSRAYTVTEAIWLRGPLDASALERALTALVDRHPLLRAVFDYRDGGLWQRVLPAGAHPVALRRERVDRADLDAWLGSRPRRAST</sequence>
<keyword evidence="3" id="KW-1185">Reference proteome</keyword>
<dbReference type="InterPro" id="IPR023213">
    <property type="entry name" value="CAT-like_dom_sf"/>
</dbReference>
<evidence type="ECO:0000313" key="3">
    <source>
        <dbReference type="Proteomes" id="UP001596512"/>
    </source>
</evidence>
<comment type="caution">
    <text evidence="2">The sequence shown here is derived from an EMBL/GenBank/DDBJ whole genome shotgun (WGS) entry which is preliminary data.</text>
</comment>
<dbReference type="SUPFAM" id="SSF52777">
    <property type="entry name" value="CoA-dependent acyltransferases"/>
    <property type="match status" value="1"/>
</dbReference>
<protein>
    <submittedName>
        <fullName evidence="2">Condensation domain-containing protein</fullName>
    </submittedName>
</protein>
<evidence type="ECO:0000259" key="1">
    <source>
        <dbReference type="Pfam" id="PF00668"/>
    </source>
</evidence>
<feature type="domain" description="Condensation" evidence="1">
    <location>
        <begin position="13"/>
        <end position="94"/>
    </location>
</feature>
<dbReference type="EMBL" id="JBHTEY010000004">
    <property type="protein sequence ID" value="MFC7615088.1"/>
    <property type="molecule type" value="Genomic_DNA"/>
</dbReference>
<organism evidence="2 3">
    <name type="scientific">Actinokineospora soli</name>
    <dbReference type="NCBI Taxonomy" id="1048753"/>
    <lineage>
        <taxon>Bacteria</taxon>
        <taxon>Bacillati</taxon>
        <taxon>Actinomycetota</taxon>
        <taxon>Actinomycetes</taxon>
        <taxon>Pseudonocardiales</taxon>
        <taxon>Pseudonocardiaceae</taxon>
        <taxon>Actinokineospora</taxon>
    </lineage>
</organism>
<evidence type="ECO:0000313" key="2">
    <source>
        <dbReference type="EMBL" id="MFC7615088.1"/>
    </source>
</evidence>
<dbReference type="Proteomes" id="UP001596512">
    <property type="component" value="Unassembled WGS sequence"/>
</dbReference>
<gene>
    <name evidence="2" type="ORF">ACFQV2_17760</name>
</gene>
<dbReference type="Gene3D" id="3.30.559.10">
    <property type="entry name" value="Chloramphenicol acetyltransferase-like domain"/>
    <property type="match status" value="1"/>
</dbReference>